<evidence type="ECO:0000256" key="4">
    <source>
        <dbReference type="ARBA" id="ARBA00023288"/>
    </source>
</evidence>
<evidence type="ECO:0000313" key="8">
    <source>
        <dbReference type="Proteomes" id="UP000575241"/>
    </source>
</evidence>
<comment type="caution">
    <text evidence="7">The sequence shown here is derived from an EMBL/GenBank/DDBJ whole genome shotgun (WGS) entry which is preliminary data.</text>
</comment>
<feature type="signal peptide" evidence="5">
    <location>
        <begin position="1"/>
        <end position="27"/>
    </location>
</feature>
<evidence type="ECO:0000313" key="7">
    <source>
        <dbReference type="EMBL" id="MBB4840635.1"/>
    </source>
</evidence>
<protein>
    <recommendedName>
        <fullName evidence="3">17 kDa surface antigen</fullName>
    </recommendedName>
</protein>
<comment type="similarity">
    <text evidence="2">Belongs to the rickettsiale 17 kDa surface antigen family.</text>
</comment>
<dbReference type="AlphaFoldDB" id="A0A7W7NSU3"/>
<keyword evidence="5" id="KW-0732">Signal</keyword>
<feature type="chain" id="PRO_5031146722" description="17 kDa surface antigen" evidence="5">
    <location>
        <begin position="28"/>
        <end position="119"/>
    </location>
</feature>
<evidence type="ECO:0000256" key="1">
    <source>
        <dbReference type="ARBA" id="ARBA00004459"/>
    </source>
</evidence>
<feature type="domain" description="Glycine zipper 2TM" evidence="6">
    <location>
        <begin position="71"/>
        <end position="111"/>
    </location>
</feature>
<evidence type="ECO:0000259" key="6">
    <source>
        <dbReference type="Pfam" id="PF05433"/>
    </source>
</evidence>
<dbReference type="Pfam" id="PF05433">
    <property type="entry name" value="Rick_17kDa_Anti"/>
    <property type="match status" value="1"/>
</dbReference>
<evidence type="ECO:0000256" key="2">
    <source>
        <dbReference type="ARBA" id="ARBA00008681"/>
    </source>
</evidence>
<keyword evidence="4" id="KW-0449">Lipoprotein</keyword>
<keyword evidence="8" id="KW-1185">Reference proteome</keyword>
<evidence type="ECO:0000256" key="3">
    <source>
        <dbReference type="ARBA" id="ARBA00015281"/>
    </source>
</evidence>
<organism evidence="7 8">
    <name type="scientific">Sphingomonas kyeonggiensis</name>
    <dbReference type="NCBI Taxonomy" id="1268553"/>
    <lineage>
        <taxon>Bacteria</taxon>
        <taxon>Pseudomonadati</taxon>
        <taxon>Pseudomonadota</taxon>
        <taxon>Alphaproteobacteria</taxon>
        <taxon>Sphingomonadales</taxon>
        <taxon>Sphingomonadaceae</taxon>
        <taxon>Sphingomonas</taxon>
    </lineage>
</organism>
<dbReference type="GO" id="GO:0009279">
    <property type="term" value="C:cell outer membrane"/>
    <property type="evidence" value="ECO:0007669"/>
    <property type="project" value="UniProtKB-SubCell"/>
</dbReference>
<name>A0A7W7NSU3_9SPHN</name>
<dbReference type="RefSeq" id="WP_184169079.1">
    <property type="nucleotide sequence ID" value="NZ_JACHLN010000003.1"/>
</dbReference>
<evidence type="ECO:0000256" key="5">
    <source>
        <dbReference type="SAM" id="SignalP"/>
    </source>
</evidence>
<dbReference type="Proteomes" id="UP000575241">
    <property type="component" value="Unassembled WGS sequence"/>
</dbReference>
<reference evidence="7 8" key="1">
    <citation type="submission" date="2020-08" db="EMBL/GenBank/DDBJ databases">
        <title>Functional genomics of gut bacteria from endangered species of beetles.</title>
        <authorList>
            <person name="Carlos-Shanley C."/>
        </authorList>
    </citation>
    <scope>NUCLEOTIDE SEQUENCE [LARGE SCALE GENOMIC DNA]</scope>
    <source>
        <strain evidence="7 8">S00224</strain>
    </source>
</reference>
<comment type="subcellular location">
    <subcellularLocation>
        <location evidence="1">Cell outer membrane</location>
        <topology evidence="1">Lipid-anchor</topology>
    </subcellularLocation>
</comment>
<dbReference type="EMBL" id="JACHLN010000003">
    <property type="protein sequence ID" value="MBB4840635.1"/>
    <property type="molecule type" value="Genomic_DNA"/>
</dbReference>
<dbReference type="InterPro" id="IPR008816">
    <property type="entry name" value="Gly_zipper_2TM_dom"/>
</dbReference>
<sequence>MRKLILALGAFAVAVPTASVLPIAANAAPAAKAGIGSDFAPQQRYRKRYAYREWQGRDGKRYCRKPDGTTGLVVGGVAGALVGRTIDTRGDRTVGTLLGAAAGAVAGREIERSGSRKCR</sequence>
<accession>A0A7W7NSU3</accession>
<proteinExistence type="inferred from homology"/>
<gene>
    <name evidence="7" type="ORF">HNP52_003727</name>
</gene>